<evidence type="ECO:0000313" key="2">
    <source>
        <dbReference type="EnsemblPlants" id="EMT00578"/>
    </source>
</evidence>
<dbReference type="EnsemblPlants" id="EMT00578">
    <property type="protein sequence ID" value="EMT00578"/>
    <property type="gene ID" value="F775_24624"/>
</dbReference>
<accession>R7VYX3</accession>
<dbReference type="InterPro" id="IPR043017">
    <property type="entry name" value="WIYLD_dom_sf"/>
</dbReference>
<organism evidence="2">
    <name type="scientific">Aegilops tauschii</name>
    <name type="common">Tausch's goatgrass</name>
    <name type="synonym">Aegilops squarrosa</name>
    <dbReference type="NCBI Taxonomy" id="37682"/>
    <lineage>
        <taxon>Eukaryota</taxon>
        <taxon>Viridiplantae</taxon>
        <taxon>Streptophyta</taxon>
        <taxon>Embryophyta</taxon>
        <taxon>Tracheophyta</taxon>
        <taxon>Spermatophyta</taxon>
        <taxon>Magnoliopsida</taxon>
        <taxon>Liliopsida</taxon>
        <taxon>Poales</taxon>
        <taxon>Poaceae</taxon>
        <taxon>BOP clade</taxon>
        <taxon>Pooideae</taxon>
        <taxon>Triticodae</taxon>
        <taxon>Triticeae</taxon>
        <taxon>Triticinae</taxon>
        <taxon>Aegilops</taxon>
    </lineage>
</organism>
<feature type="compositionally biased region" description="Low complexity" evidence="1">
    <location>
        <begin position="73"/>
        <end position="83"/>
    </location>
</feature>
<dbReference type="PANTHER" id="PTHR34271">
    <property type="entry name" value="NUCLEOLAR HISTONE METHYLTRANSFERASE-RELATED PROTEIN"/>
    <property type="match status" value="1"/>
</dbReference>
<feature type="compositionally biased region" description="Acidic residues" evidence="1">
    <location>
        <begin position="84"/>
        <end position="94"/>
    </location>
</feature>
<dbReference type="InterPro" id="IPR018848">
    <property type="entry name" value="WIYLD_domain"/>
</dbReference>
<feature type="compositionally biased region" description="Acidic residues" evidence="1">
    <location>
        <begin position="101"/>
        <end position="110"/>
    </location>
</feature>
<protein>
    <submittedName>
        <fullName evidence="2">Uncharacterized protein</fullName>
    </submittedName>
</protein>
<evidence type="ECO:0000256" key="1">
    <source>
        <dbReference type="SAM" id="MobiDB-lite"/>
    </source>
</evidence>
<reference evidence="2" key="1">
    <citation type="submission" date="2015-06" db="UniProtKB">
        <authorList>
            <consortium name="EnsemblPlants"/>
        </authorList>
    </citation>
    <scope>IDENTIFICATION</scope>
</reference>
<dbReference type="Pfam" id="PF10440">
    <property type="entry name" value="WIYLD"/>
    <property type="match status" value="1"/>
</dbReference>
<dbReference type="AlphaFoldDB" id="R7VYX3"/>
<dbReference type="PANTHER" id="PTHR34271:SF16">
    <property type="entry name" value="WIYLD DOMAIN-CONTAINING PROTEIN"/>
    <property type="match status" value="1"/>
</dbReference>
<sequence length="204" mass="23124">MTQPMIASRRCRIAGPMGIQRPATFIFVSRITVQRIIYVLLDVYGKDGWPLLEDSCYSVVQEALFEMEEQEKLQQQQQQQQQQNEDDDGDDEGEEAHPEPQQEDVEEEAPQQEVAIKEEPSEEFIPIAMVVPPSEAVLAVGQTEEAEPPLIDPPSPRAASPDPLATGTRRKRPPCYGWISESESDSEYEEYVARRQQRVQVPAK</sequence>
<name>R7VYX3_AEGTA</name>
<feature type="region of interest" description="Disordered" evidence="1">
    <location>
        <begin position="138"/>
        <end position="189"/>
    </location>
</feature>
<dbReference type="Gene3D" id="1.10.8.850">
    <property type="entry name" value="Histone-lysine N methyltransferase , C-terminal domain-like"/>
    <property type="match status" value="1"/>
</dbReference>
<proteinExistence type="predicted"/>
<feature type="region of interest" description="Disordered" evidence="1">
    <location>
        <begin position="70"/>
        <end position="123"/>
    </location>
</feature>